<sequence>MFNFTKGKKKTEEKAAQAEDILQENEDLEAADDTTLETVLSIPENWKLTEEERYVYAFHNTQSPNLQANQISIYGMELLKTKKALDVTGLIRSTVTKSIKFGETAVLLLDGNREPVARRTFDLSKLESIPANSARPWTFKFLHDDIFGDIDNLGNDWSLAFELKKSHQLDLEKSWEKSIAEQTRASLEKIVKDAPALKPGEVNFMGIQAKKQENGDLAVTVLVRNGAEKNIQLEQIPLGLKDASGDEIARGSFKMDDFTVKANTSKPWTFIFPASMLTKNQINLTKWTTYPIQGDKGT</sequence>
<dbReference type="NCBIfam" id="TIGR04398">
    <property type="entry name" value="SLAP_DUP"/>
    <property type="match status" value="2"/>
</dbReference>
<dbReference type="AlphaFoldDB" id="A0A1I1VUB8"/>
<evidence type="ECO:0000313" key="1">
    <source>
        <dbReference type="EMBL" id="SFD86627.1"/>
    </source>
</evidence>
<protein>
    <submittedName>
        <fullName evidence="1">Accessory Sec system S-layer assembly protein</fullName>
    </submittedName>
</protein>
<dbReference type="InterPro" id="IPR030911">
    <property type="entry name" value="Sec_acc_SLAP"/>
</dbReference>
<accession>A0A1I1VUB8</accession>
<dbReference type="STRING" id="640948.SAMN05216238_10527"/>
<keyword evidence="2" id="KW-1185">Reference proteome</keyword>
<proteinExistence type="predicted"/>
<dbReference type="EMBL" id="FOMR01000005">
    <property type="protein sequence ID" value="SFD86627.1"/>
    <property type="molecule type" value="Genomic_DNA"/>
</dbReference>
<dbReference type="NCBIfam" id="TIGR04399">
    <property type="entry name" value="acc_Sec_SLAP"/>
    <property type="match status" value="1"/>
</dbReference>
<name>A0A1I1VUB8_9BACI</name>
<organism evidence="1 2">
    <name type="scientific">Lentibacillus persicus</name>
    <dbReference type="NCBI Taxonomy" id="640948"/>
    <lineage>
        <taxon>Bacteria</taxon>
        <taxon>Bacillati</taxon>
        <taxon>Bacillota</taxon>
        <taxon>Bacilli</taxon>
        <taxon>Bacillales</taxon>
        <taxon>Bacillaceae</taxon>
        <taxon>Lentibacillus</taxon>
    </lineage>
</organism>
<dbReference type="OrthoDB" id="1907642at2"/>
<gene>
    <name evidence="1" type="ORF">SAMN05216238_10527</name>
</gene>
<dbReference type="InterPro" id="IPR030910">
    <property type="entry name" value="SLAP_dom"/>
</dbReference>
<evidence type="ECO:0000313" key="2">
    <source>
        <dbReference type="Proteomes" id="UP000199474"/>
    </source>
</evidence>
<dbReference type="Proteomes" id="UP000199474">
    <property type="component" value="Unassembled WGS sequence"/>
</dbReference>
<reference evidence="2" key="1">
    <citation type="submission" date="2016-10" db="EMBL/GenBank/DDBJ databases">
        <authorList>
            <person name="Varghese N."/>
            <person name="Submissions S."/>
        </authorList>
    </citation>
    <scope>NUCLEOTIDE SEQUENCE [LARGE SCALE GENOMIC DNA]</scope>
    <source>
        <strain evidence="2">DSM 22530</strain>
    </source>
</reference>
<dbReference type="RefSeq" id="WP_090084064.1">
    <property type="nucleotide sequence ID" value="NZ_FOMR01000005.1"/>
</dbReference>